<accession>A0ABQ2H584</accession>
<comment type="caution">
    <text evidence="2">The sequence shown here is derived from an EMBL/GenBank/DDBJ whole genome shotgun (WGS) entry which is preliminary data.</text>
</comment>
<organism evidence="2 3">
    <name type="scientific">Pseudomonas asuensis</name>
    <dbReference type="NCBI Taxonomy" id="1825787"/>
    <lineage>
        <taxon>Bacteria</taxon>
        <taxon>Pseudomonadati</taxon>
        <taxon>Pseudomonadota</taxon>
        <taxon>Gammaproteobacteria</taxon>
        <taxon>Pseudomonadales</taxon>
        <taxon>Pseudomonadaceae</taxon>
        <taxon>Pseudomonas</taxon>
    </lineage>
</organism>
<dbReference type="Pfam" id="PF09618">
    <property type="entry name" value="Cas_Csy4"/>
    <property type="match status" value="1"/>
</dbReference>
<sequence>MPWLTGMRDHVRLSAVAAVPSNTKHSQVRRVQVDSSSERLRRRAMKRHGLTEEQARERIPDSVEKKLRLPYLQLRSQRVVCG</sequence>
<dbReference type="InterPro" id="IPR013396">
    <property type="entry name" value="CRISPR-assoc_prot_Csy4"/>
</dbReference>
<evidence type="ECO:0000313" key="2">
    <source>
        <dbReference type="EMBL" id="GGM32158.1"/>
    </source>
</evidence>
<dbReference type="EMBL" id="BMNW01000032">
    <property type="protein sequence ID" value="GGM32158.1"/>
    <property type="molecule type" value="Genomic_DNA"/>
</dbReference>
<reference evidence="3" key="1">
    <citation type="journal article" date="2019" name="Int. J. Syst. Evol. Microbiol.">
        <title>The Global Catalogue of Microorganisms (GCM) 10K type strain sequencing project: providing services to taxonomists for standard genome sequencing and annotation.</title>
        <authorList>
            <consortium name="The Broad Institute Genomics Platform"/>
            <consortium name="The Broad Institute Genome Sequencing Center for Infectious Disease"/>
            <person name="Wu L."/>
            <person name="Ma J."/>
        </authorList>
    </citation>
    <scope>NUCLEOTIDE SEQUENCE [LARGE SCALE GENOMIC DNA]</scope>
    <source>
        <strain evidence="3">JCM 13501</strain>
    </source>
</reference>
<evidence type="ECO:0000256" key="1">
    <source>
        <dbReference type="SAM" id="MobiDB-lite"/>
    </source>
</evidence>
<protein>
    <submittedName>
        <fullName evidence="2">Uncharacterized protein</fullName>
    </submittedName>
</protein>
<keyword evidence="3" id="KW-1185">Reference proteome</keyword>
<proteinExistence type="predicted"/>
<feature type="region of interest" description="Disordered" evidence="1">
    <location>
        <begin position="21"/>
        <end position="56"/>
    </location>
</feature>
<dbReference type="Proteomes" id="UP000616499">
    <property type="component" value="Unassembled WGS sequence"/>
</dbReference>
<evidence type="ECO:0000313" key="3">
    <source>
        <dbReference type="Proteomes" id="UP000616499"/>
    </source>
</evidence>
<name>A0ABQ2H584_9PSED</name>
<dbReference type="NCBIfam" id="TIGR02563">
    <property type="entry name" value="cas_Csy4"/>
    <property type="match status" value="1"/>
</dbReference>
<gene>
    <name evidence="2" type="ORF">GCM10009425_48390</name>
</gene>
<dbReference type="Gene3D" id="3.30.70.2540">
    <property type="entry name" value="CRISPR-associated endoribonuclease Cas6/Csy4"/>
    <property type="match status" value="1"/>
</dbReference>
<dbReference type="InterPro" id="IPR042564">
    <property type="entry name" value="CRISPR-Cas6/Csy4_sf"/>
</dbReference>